<dbReference type="Proteomes" id="UP001369815">
    <property type="component" value="Unassembled WGS sequence"/>
</dbReference>
<gene>
    <name evidence="2" type="ORF">Daesc_009281</name>
</gene>
<accession>A0AAX6M9Z8</accession>
<protein>
    <recommendedName>
        <fullName evidence="4">BTB domain-containing protein</fullName>
    </recommendedName>
</protein>
<keyword evidence="3" id="KW-1185">Reference proteome</keyword>
<evidence type="ECO:0000313" key="2">
    <source>
        <dbReference type="EMBL" id="KAK6949207.1"/>
    </source>
</evidence>
<name>A0AAX6M9Z8_9PEZI</name>
<dbReference type="EMBL" id="JBANMG010000009">
    <property type="protein sequence ID" value="KAK6949207.1"/>
    <property type="molecule type" value="Genomic_DNA"/>
</dbReference>
<feature type="compositionally biased region" description="Acidic residues" evidence="1">
    <location>
        <begin position="207"/>
        <end position="225"/>
    </location>
</feature>
<sequence>MASLPKDSSGTSTVKIQIGETEHLVDTHKFPYFKAFLNFQENSGQNTTTIPKHNDIPFFDIINYGVVHGFRHFFRRMPVQLSDYHTLCETLEFLTIDVLAGQTLHGIMKDLRKCKPDYDEFDGTEIRGEKSLARDAAFRLLYIFLLGEFESEVRDSAMAYNTALFVVSHPGTFKPRTREMVREAFEERFLVTEKQKKGLDQWPISDLSDDDCTTEEDSDYLEESDYAYWSSD</sequence>
<comment type="caution">
    <text evidence="2">The sequence shown here is derived from an EMBL/GenBank/DDBJ whole genome shotgun (WGS) entry which is preliminary data.</text>
</comment>
<proteinExistence type="predicted"/>
<evidence type="ECO:0008006" key="4">
    <source>
        <dbReference type="Google" id="ProtNLM"/>
    </source>
</evidence>
<evidence type="ECO:0000313" key="3">
    <source>
        <dbReference type="Proteomes" id="UP001369815"/>
    </source>
</evidence>
<feature type="region of interest" description="Disordered" evidence="1">
    <location>
        <begin position="201"/>
        <end position="232"/>
    </location>
</feature>
<organism evidence="2 3">
    <name type="scientific">Daldinia eschscholtzii</name>
    <dbReference type="NCBI Taxonomy" id="292717"/>
    <lineage>
        <taxon>Eukaryota</taxon>
        <taxon>Fungi</taxon>
        <taxon>Dikarya</taxon>
        <taxon>Ascomycota</taxon>
        <taxon>Pezizomycotina</taxon>
        <taxon>Sordariomycetes</taxon>
        <taxon>Xylariomycetidae</taxon>
        <taxon>Xylariales</taxon>
        <taxon>Hypoxylaceae</taxon>
        <taxon>Daldinia</taxon>
    </lineage>
</organism>
<dbReference type="AlphaFoldDB" id="A0AAX6M9Z8"/>
<evidence type="ECO:0000256" key="1">
    <source>
        <dbReference type="SAM" id="MobiDB-lite"/>
    </source>
</evidence>
<reference evidence="2 3" key="1">
    <citation type="journal article" date="2024" name="Front Chem Biol">
        <title>Unveiling the potential of Daldinia eschscholtzii MFLUCC 19-0629 through bioactivity and bioinformatics studies for enhanced sustainable agriculture production.</title>
        <authorList>
            <person name="Brooks S."/>
            <person name="Weaver J.A."/>
            <person name="Klomchit A."/>
            <person name="Alharthi S.A."/>
            <person name="Onlamun T."/>
            <person name="Nurani R."/>
            <person name="Vong T.K."/>
            <person name="Alberti F."/>
            <person name="Greco C."/>
        </authorList>
    </citation>
    <scope>NUCLEOTIDE SEQUENCE [LARGE SCALE GENOMIC DNA]</scope>
    <source>
        <strain evidence="2">MFLUCC 19-0629</strain>
    </source>
</reference>